<feature type="binding site" evidence="6">
    <location>
        <position position="28"/>
    </location>
    <ligand>
        <name>substrate</name>
    </ligand>
</feature>
<organism evidence="7 8">
    <name type="scientific">Amycolatopsis tolypomycina</name>
    <dbReference type="NCBI Taxonomy" id="208445"/>
    <lineage>
        <taxon>Bacteria</taxon>
        <taxon>Bacillati</taxon>
        <taxon>Actinomycetota</taxon>
        <taxon>Actinomycetes</taxon>
        <taxon>Pseudonocardiales</taxon>
        <taxon>Pseudonocardiaceae</taxon>
        <taxon>Amycolatopsis</taxon>
    </lineage>
</organism>
<gene>
    <name evidence="6" type="primary">rbsD</name>
    <name evidence="7" type="ORF">SAMN04489727_5152</name>
</gene>
<comment type="catalytic activity">
    <reaction evidence="1 6">
        <text>beta-D-ribopyranose = beta-D-ribofuranose</text>
        <dbReference type="Rhea" id="RHEA:25432"/>
        <dbReference type="ChEBI" id="CHEBI:27476"/>
        <dbReference type="ChEBI" id="CHEBI:47002"/>
        <dbReference type="EC" id="5.4.99.62"/>
    </reaction>
</comment>
<comment type="subcellular location">
    <subcellularLocation>
        <location evidence="6">Cytoplasm</location>
    </subcellularLocation>
</comment>
<dbReference type="GO" id="GO:0016872">
    <property type="term" value="F:intramolecular lyase activity"/>
    <property type="evidence" value="ECO:0007669"/>
    <property type="project" value="UniProtKB-UniRule"/>
</dbReference>
<dbReference type="PANTHER" id="PTHR37831">
    <property type="entry name" value="D-RIBOSE PYRANASE"/>
    <property type="match status" value="1"/>
</dbReference>
<name>A0A1H4VHL9_9PSEU</name>
<evidence type="ECO:0000256" key="1">
    <source>
        <dbReference type="ARBA" id="ARBA00000223"/>
    </source>
</evidence>
<evidence type="ECO:0000313" key="8">
    <source>
        <dbReference type="Proteomes" id="UP000199622"/>
    </source>
</evidence>
<dbReference type="GO" id="GO:0005829">
    <property type="term" value="C:cytosol"/>
    <property type="evidence" value="ECO:0007669"/>
    <property type="project" value="TreeGrafter"/>
</dbReference>
<comment type="similarity">
    <text evidence="6">Belongs to the RbsD / FucU family. RbsD subfamily.</text>
</comment>
<evidence type="ECO:0000313" key="7">
    <source>
        <dbReference type="EMBL" id="SEC80443.1"/>
    </source>
</evidence>
<dbReference type="GO" id="GO:0062193">
    <property type="term" value="F:D-ribose pyranase activity"/>
    <property type="evidence" value="ECO:0007669"/>
    <property type="project" value="UniProtKB-EC"/>
</dbReference>
<dbReference type="PANTHER" id="PTHR37831:SF1">
    <property type="entry name" value="D-RIBOSE PYRANASE"/>
    <property type="match status" value="1"/>
</dbReference>
<keyword evidence="8" id="KW-1185">Reference proteome</keyword>
<protein>
    <recommendedName>
        <fullName evidence="2 6">D-ribose pyranase</fullName>
        <ecNumber evidence="2 6">5.4.99.62</ecNumber>
    </recommendedName>
</protein>
<dbReference type="InterPro" id="IPR023064">
    <property type="entry name" value="D-ribose_pyranase"/>
</dbReference>
<feature type="binding site" evidence="6">
    <location>
        <begin position="117"/>
        <end position="119"/>
    </location>
    <ligand>
        <name>substrate</name>
    </ligand>
</feature>
<dbReference type="GO" id="GO:0048029">
    <property type="term" value="F:monosaccharide binding"/>
    <property type="evidence" value="ECO:0007669"/>
    <property type="project" value="InterPro"/>
</dbReference>
<dbReference type="SUPFAM" id="SSF102546">
    <property type="entry name" value="RbsD-like"/>
    <property type="match status" value="1"/>
</dbReference>
<reference evidence="8" key="1">
    <citation type="submission" date="2016-10" db="EMBL/GenBank/DDBJ databases">
        <authorList>
            <person name="Varghese N."/>
            <person name="Submissions S."/>
        </authorList>
    </citation>
    <scope>NUCLEOTIDE SEQUENCE [LARGE SCALE GENOMIC DNA]</scope>
    <source>
        <strain evidence="8">DSM 44544</strain>
    </source>
</reference>
<keyword evidence="4 6" id="KW-0413">Isomerase</keyword>
<dbReference type="HAMAP" id="MF_01661">
    <property type="entry name" value="D_rib_pyranase"/>
    <property type="match status" value="1"/>
</dbReference>
<comment type="function">
    <text evidence="6">Catalyzes the interconversion of beta-pyran and beta-furan forms of D-ribose.</text>
</comment>
<proteinExistence type="inferred from homology"/>
<dbReference type="STRING" id="208445.SAMN04489727_5152"/>
<dbReference type="InterPro" id="IPR023750">
    <property type="entry name" value="RbsD-like_sf"/>
</dbReference>
<dbReference type="EMBL" id="FNSO01000004">
    <property type="protein sequence ID" value="SEC80443.1"/>
    <property type="molecule type" value="Genomic_DNA"/>
</dbReference>
<dbReference type="NCBIfam" id="NF008761">
    <property type="entry name" value="PRK11797.1"/>
    <property type="match status" value="1"/>
</dbReference>
<dbReference type="UniPathway" id="UPA00916">
    <property type="reaction ID" value="UER00888"/>
</dbReference>
<comment type="pathway">
    <text evidence="6">Carbohydrate metabolism; D-ribose degradation; D-ribose 5-phosphate from beta-D-ribopyranose: step 1/2.</text>
</comment>
<evidence type="ECO:0000256" key="3">
    <source>
        <dbReference type="ARBA" id="ARBA00022490"/>
    </source>
</evidence>
<evidence type="ECO:0000256" key="2">
    <source>
        <dbReference type="ARBA" id="ARBA00012862"/>
    </source>
</evidence>
<dbReference type="EC" id="5.4.99.62" evidence="2 6"/>
<dbReference type="GO" id="GO:0019303">
    <property type="term" value="P:D-ribose catabolic process"/>
    <property type="evidence" value="ECO:0007669"/>
    <property type="project" value="UniProtKB-UniRule"/>
</dbReference>
<dbReference type="InterPro" id="IPR007721">
    <property type="entry name" value="RbsD_FucU"/>
</dbReference>
<feature type="active site" description="Proton donor" evidence="6">
    <location>
        <position position="20"/>
    </location>
</feature>
<dbReference type="Pfam" id="PF05025">
    <property type="entry name" value="RbsD_FucU"/>
    <property type="match status" value="1"/>
</dbReference>
<feature type="binding site" evidence="6">
    <location>
        <position position="95"/>
    </location>
    <ligand>
        <name>substrate</name>
    </ligand>
</feature>
<evidence type="ECO:0000256" key="5">
    <source>
        <dbReference type="ARBA" id="ARBA00023277"/>
    </source>
</evidence>
<keyword evidence="3 6" id="KW-0963">Cytoplasm</keyword>
<evidence type="ECO:0000256" key="4">
    <source>
        <dbReference type="ARBA" id="ARBA00023235"/>
    </source>
</evidence>
<evidence type="ECO:0000256" key="6">
    <source>
        <dbReference type="HAMAP-Rule" id="MF_01661"/>
    </source>
</evidence>
<dbReference type="RefSeq" id="WP_091311656.1">
    <property type="nucleotide sequence ID" value="NZ_FNSO01000004.1"/>
</dbReference>
<dbReference type="Proteomes" id="UP000199622">
    <property type="component" value="Unassembled WGS sequence"/>
</dbReference>
<keyword evidence="5 6" id="KW-0119">Carbohydrate metabolism</keyword>
<accession>A0A1H4VHL9</accession>
<dbReference type="Gene3D" id="3.40.1650.10">
    <property type="entry name" value="RbsD-like domain"/>
    <property type="match status" value="1"/>
</dbReference>
<comment type="subunit">
    <text evidence="6">Homodecamer.</text>
</comment>
<dbReference type="AlphaFoldDB" id="A0A1H4VHL9"/>
<dbReference type="OrthoDB" id="9805009at2"/>
<sequence length="128" mass="13875">MKRTGLINGQLTRALAQLRHTDLFAVSDSGLPVPDGVEVIDLGVVYGTPDFFTVLRPLLAEVTVEAAWASEDVVAANPDVHRALGELVEPELLPHAEFKDRLGQCRFVVRTGDATPYANVLLRAGVAW</sequence>